<protein>
    <submittedName>
        <fullName evidence="1">Uncharacterized protein</fullName>
    </submittedName>
</protein>
<organism evidence="1 2">
    <name type="scientific">Glossina austeni</name>
    <name type="common">Savannah tsetse fly</name>
    <dbReference type="NCBI Taxonomy" id="7395"/>
    <lineage>
        <taxon>Eukaryota</taxon>
        <taxon>Metazoa</taxon>
        <taxon>Ecdysozoa</taxon>
        <taxon>Arthropoda</taxon>
        <taxon>Hexapoda</taxon>
        <taxon>Insecta</taxon>
        <taxon>Pterygota</taxon>
        <taxon>Neoptera</taxon>
        <taxon>Endopterygota</taxon>
        <taxon>Diptera</taxon>
        <taxon>Brachycera</taxon>
        <taxon>Muscomorpha</taxon>
        <taxon>Hippoboscoidea</taxon>
        <taxon>Glossinidae</taxon>
        <taxon>Glossina</taxon>
    </lineage>
</organism>
<name>A0A1A9VIL8_GLOAU</name>
<keyword evidence="2" id="KW-1185">Reference proteome</keyword>
<sequence>MCHPTAGHNVMLLPNTDVTNVIHNALQFAVYQLLLADPVDPAPLLLPVPLVALLPFVPPKFGVLVDSKSSCTGDSACDESLKLRGPKKKFRIHSFKILKAAVYRFSCGDYSQFGLSRI</sequence>
<evidence type="ECO:0000313" key="1">
    <source>
        <dbReference type="EnsemblMetazoa" id="GAUT038651-PA"/>
    </source>
</evidence>
<accession>A0A1A9VIL8</accession>
<reference evidence="1" key="1">
    <citation type="submission" date="2020-05" db="UniProtKB">
        <authorList>
            <consortium name="EnsemblMetazoa"/>
        </authorList>
    </citation>
    <scope>IDENTIFICATION</scope>
    <source>
        <strain evidence="1">TTRI</strain>
    </source>
</reference>
<dbReference type="VEuPathDB" id="VectorBase:GAUT038651"/>
<dbReference type="EnsemblMetazoa" id="GAUT038651-RA">
    <property type="protein sequence ID" value="GAUT038651-PA"/>
    <property type="gene ID" value="GAUT038651"/>
</dbReference>
<dbReference type="AlphaFoldDB" id="A0A1A9VIL8"/>
<evidence type="ECO:0000313" key="2">
    <source>
        <dbReference type="Proteomes" id="UP000078200"/>
    </source>
</evidence>
<proteinExistence type="predicted"/>
<dbReference type="Proteomes" id="UP000078200">
    <property type="component" value="Unassembled WGS sequence"/>
</dbReference>